<keyword evidence="2" id="KW-1185">Reference proteome</keyword>
<gene>
    <name evidence="1" type="ORF">L1049_003625</name>
</gene>
<dbReference type="AlphaFoldDB" id="A0AAP0RM34"/>
<reference evidence="1 2" key="1">
    <citation type="journal article" date="2024" name="Plant J.">
        <title>Genome sequences and population genomics reveal climatic adaptation and genomic divergence between two closely related sweetgum species.</title>
        <authorList>
            <person name="Xu W.Q."/>
            <person name="Ren C.Q."/>
            <person name="Zhang X.Y."/>
            <person name="Comes H.P."/>
            <person name="Liu X.H."/>
            <person name="Li Y.G."/>
            <person name="Kettle C.J."/>
            <person name="Jalonen R."/>
            <person name="Gaisberger H."/>
            <person name="Ma Y.Z."/>
            <person name="Qiu Y.X."/>
        </authorList>
    </citation>
    <scope>NUCLEOTIDE SEQUENCE [LARGE SCALE GENOMIC DNA]</scope>
    <source>
        <strain evidence="1">Hangzhou</strain>
    </source>
</reference>
<organism evidence="1 2">
    <name type="scientific">Liquidambar formosana</name>
    <name type="common">Formosan gum</name>
    <dbReference type="NCBI Taxonomy" id="63359"/>
    <lineage>
        <taxon>Eukaryota</taxon>
        <taxon>Viridiplantae</taxon>
        <taxon>Streptophyta</taxon>
        <taxon>Embryophyta</taxon>
        <taxon>Tracheophyta</taxon>
        <taxon>Spermatophyta</taxon>
        <taxon>Magnoliopsida</taxon>
        <taxon>eudicotyledons</taxon>
        <taxon>Gunneridae</taxon>
        <taxon>Pentapetalae</taxon>
        <taxon>Saxifragales</taxon>
        <taxon>Altingiaceae</taxon>
        <taxon>Liquidambar</taxon>
    </lineage>
</organism>
<evidence type="ECO:0000313" key="2">
    <source>
        <dbReference type="Proteomes" id="UP001415857"/>
    </source>
</evidence>
<evidence type="ECO:0000313" key="1">
    <source>
        <dbReference type="EMBL" id="KAK9280737.1"/>
    </source>
</evidence>
<accession>A0AAP0RM34</accession>
<dbReference type="EMBL" id="JBBPBK010000007">
    <property type="protein sequence ID" value="KAK9280737.1"/>
    <property type="molecule type" value="Genomic_DNA"/>
</dbReference>
<comment type="caution">
    <text evidence="1">The sequence shown here is derived from an EMBL/GenBank/DDBJ whole genome shotgun (WGS) entry which is preliminary data.</text>
</comment>
<protein>
    <submittedName>
        <fullName evidence="1">Uncharacterized protein</fullName>
    </submittedName>
</protein>
<name>A0AAP0RM34_LIQFO</name>
<proteinExistence type="predicted"/>
<dbReference type="Proteomes" id="UP001415857">
    <property type="component" value="Unassembled WGS sequence"/>
</dbReference>
<sequence length="103" mass="12280">MLIYGFSVLLELKNSIELCGTLMFLLLVPQLQRSVKFVLLELKFGRYYVEPYKFDSDDYFVFDSDKIELLVFLDHLTLQDLAETDYFPAPPFLVPCKYRRHRM</sequence>